<keyword evidence="3 10" id="KW-1134">Transmembrane beta strand</keyword>
<evidence type="ECO:0000259" key="13">
    <source>
        <dbReference type="Pfam" id="PF07715"/>
    </source>
</evidence>
<dbReference type="Gene3D" id="2.40.170.20">
    <property type="entry name" value="TonB-dependent receptor, beta-barrel domain"/>
    <property type="match status" value="1"/>
</dbReference>
<dbReference type="InterPro" id="IPR008969">
    <property type="entry name" value="CarboxyPept-like_regulatory"/>
</dbReference>
<dbReference type="RefSeq" id="WP_330146610.1">
    <property type="nucleotide sequence ID" value="NZ_JAZDQU010000002.1"/>
</dbReference>
<evidence type="ECO:0000256" key="7">
    <source>
        <dbReference type="ARBA" id="ARBA00023136"/>
    </source>
</evidence>
<keyword evidence="6 11" id="KW-0798">TonB box</keyword>
<evidence type="ECO:0000256" key="4">
    <source>
        <dbReference type="ARBA" id="ARBA00022692"/>
    </source>
</evidence>
<evidence type="ECO:0000256" key="6">
    <source>
        <dbReference type="ARBA" id="ARBA00023077"/>
    </source>
</evidence>
<dbReference type="SUPFAM" id="SSF56935">
    <property type="entry name" value="Porins"/>
    <property type="match status" value="1"/>
</dbReference>
<evidence type="ECO:0000256" key="9">
    <source>
        <dbReference type="ARBA" id="ARBA00023237"/>
    </source>
</evidence>
<comment type="similarity">
    <text evidence="10 11">Belongs to the TonB-dependent receptor family.</text>
</comment>
<dbReference type="PANTHER" id="PTHR30069:SF29">
    <property type="entry name" value="HEMOGLOBIN AND HEMOGLOBIN-HAPTOGLOBIN-BINDING PROTEIN 1-RELATED"/>
    <property type="match status" value="1"/>
</dbReference>
<keyword evidence="15" id="KW-1185">Reference proteome</keyword>
<evidence type="ECO:0000256" key="11">
    <source>
        <dbReference type="RuleBase" id="RU003357"/>
    </source>
</evidence>
<dbReference type="InterPro" id="IPR039426">
    <property type="entry name" value="TonB-dep_rcpt-like"/>
</dbReference>
<sequence>MKFLILTFVWFAGISKINAQQIELKGKVVDEQNNALSFAAINFIDIDKTVYSNADGIFTINLNNRSKSTSFTIKITFVGKKSLETSISLNQQTIPVFKLQTLTLLLKDVEFNQKRKTLNSNSSIVFDRQAIEQSQAFSITDILNNLPGKRMVAPNLHSPQNLTLRAEVSGLQALNNSLGIAIVVDDIQLSNNANMQNRNLGRWGLGNGNISSASYGSFDTPFGGLDLRDIPADNIESIEVISGVAPAKYGDLTDGAIIINRQAGRTPYQFNTRINAGSTNYTLSKGYKLKHNLGALNLGLNYLKSNEDPSDKTKVYDRISTNLIWTANLKPQLKNTFSVDFSTKIDDVKLDPDDGLELKTFSKARNFSFSNRATLSIKESIVESINFNVSYSKGYQESYNQRYLNGSPKGISDKDVSGEIYEGYFIPGTYLAAEHIIGKPNNLNAGLSLNSQFFTGKVRHNFSVGSNMYYSKNNGEGIIVDPTKPRWANSAYQNERPYSYESLPDVINYGIYLQDNTKITIDNRPLNLNVGLRLDVQNAKTSIQPRINAAYAFKKNLNLTLAYGRATKSPTLAHRFPAPNYIDLILLNQFTGNVNESIFLVYTDKIVADNSQLKPSESQQAEMGFQFKNKVFNSSIVVYWKDNKNGFSSNTVYHTYNLPNYSFTYVPNNRPIIAPTGTYKKQYVGVSTVGNDLHSKNWGLEWGVNSNKIEAIKTSFSINTSFSYSKYKNNAERIVPTSQENIDAGKPAWFGIYPANEYEALNIMSKVAATTHIPKIGFVVNLLADVYWQDISKTLADSYKPIAYLDKDMNRFNIPNFNASDPTYGYLNLTTAANSETKLPFVYANLGVRISKEIKEKIRLSVNAYNFLNLQFRHFNPNTNQVTTYSYPTSVGAEISIKF</sequence>
<feature type="domain" description="TonB-dependent receptor plug" evidence="13">
    <location>
        <begin position="121"/>
        <end position="251"/>
    </location>
</feature>
<dbReference type="Proteomes" id="UP001337681">
    <property type="component" value="Unassembled WGS sequence"/>
</dbReference>
<dbReference type="EMBL" id="JAZDQU010000002">
    <property type="protein sequence ID" value="MEE1885715.1"/>
    <property type="molecule type" value="Genomic_DNA"/>
</dbReference>
<dbReference type="PANTHER" id="PTHR30069">
    <property type="entry name" value="TONB-DEPENDENT OUTER MEMBRANE RECEPTOR"/>
    <property type="match status" value="1"/>
</dbReference>
<evidence type="ECO:0000256" key="2">
    <source>
        <dbReference type="ARBA" id="ARBA00022448"/>
    </source>
</evidence>
<keyword evidence="7 10" id="KW-0472">Membrane</keyword>
<evidence type="ECO:0000256" key="3">
    <source>
        <dbReference type="ARBA" id="ARBA00022452"/>
    </source>
</evidence>
<keyword evidence="4 10" id="KW-0812">Transmembrane</keyword>
<dbReference type="Pfam" id="PF00593">
    <property type="entry name" value="TonB_dep_Rec_b-barrel"/>
    <property type="match status" value="1"/>
</dbReference>
<dbReference type="InterPro" id="IPR012910">
    <property type="entry name" value="Plug_dom"/>
</dbReference>
<dbReference type="Gene3D" id="2.170.130.10">
    <property type="entry name" value="TonB-dependent receptor, plug domain"/>
    <property type="match status" value="1"/>
</dbReference>
<name>A0ABU7H3M0_9SPHI</name>
<keyword evidence="2 10" id="KW-0813">Transport</keyword>
<comment type="caution">
    <text evidence="14">The sequence shown here is derived from an EMBL/GenBank/DDBJ whole genome shotgun (WGS) entry which is preliminary data.</text>
</comment>
<comment type="subcellular location">
    <subcellularLocation>
        <location evidence="1 10">Cell outer membrane</location>
        <topology evidence="1 10">Multi-pass membrane protein</topology>
    </subcellularLocation>
</comment>
<protein>
    <submittedName>
        <fullName evidence="14">TonB-dependent receptor</fullName>
    </submittedName>
</protein>
<dbReference type="SUPFAM" id="SSF49464">
    <property type="entry name" value="Carboxypeptidase regulatory domain-like"/>
    <property type="match status" value="1"/>
</dbReference>
<keyword evidence="5" id="KW-0732">Signal</keyword>
<dbReference type="Pfam" id="PF07715">
    <property type="entry name" value="Plug"/>
    <property type="match status" value="1"/>
</dbReference>
<accession>A0ABU7H3M0</accession>
<organism evidence="14 15">
    <name type="scientific">Pedobacter flavus</name>
    <dbReference type="NCBI Taxonomy" id="3113906"/>
    <lineage>
        <taxon>Bacteria</taxon>
        <taxon>Pseudomonadati</taxon>
        <taxon>Bacteroidota</taxon>
        <taxon>Sphingobacteriia</taxon>
        <taxon>Sphingobacteriales</taxon>
        <taxon>Sphingobacteriaceae</taxon>
        <taxon>Pedobacter</taxon>
    </lineage>
</organism>
<keyword evidence="9 10" id="KW-0998">Cell outer membrane</keyword>
<evidence type="ECO:0000256" key="1">
    <source>
        <dbReference type="ARBA" id="ARBA00004571"/>
    </source>
</evidence>
<reference evidence="14 15" key="1">
    <citation type="submission" date="2024-01" db="EMBL/GenBank/DDBJ databases">
        <title>Pedobacter sp. nov., isolated from oil-contaminated soil.</title>
        <authorList>
            <person name="Le N.T.T."/>
        </authorList>
    </citation>
    <scope>NUCLEOTIDE SEQUENCE [LARGE SCALE GENOMIC DNA]</scope>
    <source>
        <strain evidence="14 15">VNH31</strain>
    </source>
</reference>
<evidence type="ECO:0000313" key="14">
    <source>
        <dbReference type="EMBL" id="MEE1885715.1"/>
    </source>
</evidence>
<proteinExistence type="inferred from homology"/>
<dbReference type="InterPro" id="IPR000531">
    <property type="entry name" value="Beta-barrel_TonB"/>
</dbReference>
<dbReference type="PROSITE" id="PS52016">
    <property type="entry name" value="TONB_DEPENDENT_REC_3"/>
    <property type="match status" value="1"/>
</dbReference>
<feature type="domain" description="TonB-dependent receptor-like beta-barrel" evidence="12">
    <location>
        <begin position="427"/>
        <end position="866"/>
    </location>
</feature>
<dbReference type="InterPro" id="IPR037066">
    <property type="entry name" value="Plug_dom_sf"/>
</dbReference>
<evidence type="ECO:0000256" key="10">
    <source>
        <dbReference type="PROSITE-ProRule" id="PRU01360"/>
    </source>
</evidence>
<evidence type="ECO:0000313" key="15">
    <source>
        <dbReference type="Proteomes" id="UP001337681"/>
    </source>
</evidence>
<dbReference type="InterPro" id="IPR036942">
    <property type="entry name" value="Beta-barrel_TonB_sf"/>
</dbReference>
<evidence type="ECO:0000256" key="5">
    <source>
        <dbReference type="ARBA" id="ARBA00022729"/>
    </source>
</evidence>
<evidence type="ECO:0000256" key="8">
    <source>
        <dbReference type="ARBA" id="ARBA00023170"/>
    </source>
</evidence>
<evidence type="ECO:0000259" key="12">
    <source>
        <dbReference type="Pfam" id="PF00593"/>
    </source>
</evidence>
<keyword evidence="8 14" id="KW-0675">Receptor</keyword>
<gene>
    <name evidence="14" type="ORF">VRU49_09835</name>
</gene>
<dbReference type="Pfam" id="PF13715">
    <property type="entry name" value="CarbopepD_reg_2"/>
    <property type="match status" value="1"/>
</dbReference>